<dbReference type="EMBL" id="JBHMAU010000075">
    <property type="protein sequence ID" value="MFB9777306.1"/>
    <property type="molecule type" value="Genomic_DNA"/>
</dbReference>
<sequence>MSPELQPRSVLTEEFIERLALEHAACEALREGNLTTAQILAEMATPTRKETNDDHDDT</sequence>
<gene>
    <name evidence="1" type="ORF">ACFFN1_13000</name>
</gene>
<evidence type="ECO:0000313" key="2">
    <source>
        <dbReference type="Proteomes" id="UP001589707"/>
    </source>
</evidence>
<proteinExistence type="predicted"/>
<dbReference type="RefSeq" id="WP_376841228.1">
    <property type="nucleotide sequence ID" value="NZ_JBHMAU010000075.1"/>
</dbReference>
<comment type="caution">
    <text evidence="1">The sequence shown here is derived from an EMBL/GenBank/DDBJ whole genome shotgun (WGS) entry which is preliminary data.</text>
</comment>
<organism evidence="1 2">
    <name type="scientific">Brevibacterium otitidis</name>
    <dbReference type="NCBI Taxonomy" id="53364"/>
    <lineage>
        <taxon>Bacteria</taxon>
        <taxon>Bacillati</taxon>
        <taxon>Actinomycetota</taxon>
        <taxon>Actinomycetes</taxon>
        <taxon>Micrococcales</taxon>
        <taxon>Brevibacteriaceae</taxon>
        <taxon>Brevibacterium</taxon>
    </lineage>
</organism>
<keyword evidence="2" id="KW-1185">Reference proteome</keyword>
<dbReference type="Proteomes" id="UP001589707">
    <property type="component" value="Unassembled WGS sequence"/>
</dbReference>
<evidence type="ECO:0000313" key="1">
    <source>
        <dbReference type="EMBL" id="MFB9777306.1"/>
    </source>
</evidence>
<accession>A0ABV5X4G4</accession>
<reference evidence="1 2" key="1">
    <citation type="submission" date="2024-09" db="EMBL/GenBank/DDBJ databases">
        <authorList>
            <person name="Sun Q."/>
            <person name="Mori K."/>
        </authorList>
    </citation>
    <scope>NUCLEOTIDE SEQUENCE [LARGE SCALE GENOMIC DNA]</scope>
    <source>
        <strain evidence="1 2">JCM 11683</strain>
    </source>
</reference>
<protein>
    <submittedName>
        <fullName evidence="1">Uncharacterized protein</fullName>
    </submittedName>
</protein>
<name>A0ABV5X4G4_9MICO</name>